<dbReference type="GO" id="GO:0016740">
    <property type="term" value="F:transferase activity"/>
    <property type="evidence" value="ECO:0007669"/>
    <property type="project" value="UniProtKB-KW"/>
</dbReference>
<evidence type="ECO:0000313" key="2">
    <source>
        <dbReference type="Proteomes" id="UP000182510"/>
    </source>
</evidence>
<sequence length="184" mass="21440">MNFRLAQTDEDLQKILKLQFANLKQNLDEKEIISQGFLTCQHNFGQLKNMNDAEAHLLIEENAELAGYILALTRASEALLPMLNPMFKRFSELTYGGKPLNDYTYLIVGQVCISRNFRGNRLLDRAYDAYRNYFHKKYEFCITEVAVENSRSLKAHQRIGFKVIDNYTESSGKEWAVILWDWKA</sequence>
<organism evidence="1 2">
    <name type="scientific">Christiangramia salexigens</name>
    <dbReference type="NCBI Taxonomy" id="1913577"/>
    <lineage>
        <taxon>Bacteria</taxon>
        <taxon>Pseudomonadati</taxon>
        <taxon>Bacteroidota</taxon>
        <taxon>Flavobacteriia</taxon>
        <taxon>Flavobacteriales</taxon>
        <taxon>Flavobacteriaceae</taxon>
        <taxon>Christiangramia</taxon>
    </lineage>
</organism>
<dbReference type="AlphaFoldDB" id="A0A1L3J5W0"/>
<accession>A0A1L3J5W0</accession>
<evidence type="ECO:0000313" key="1">
    <source>
        <dbReference type="EMBL" id="APG60515.1"/>
    </source>
</evidence>
<keyword evidence="2" id="KW-1185">Reference proteome</keyword>
<dbReference type="KEGG" id="grl:LPB144_08915"/>
<gene>
    <name evidence="1" type="ORF">LPB144_08915</name>
</gene>
<dbReference type="EMBL" id="CP018153">
    <property type="protein sequence ID" value="APG60515.1"/>
    <property type="molecule type" value="Genomic_DNA"/>
</dbReference>
<name>A0A1L3J5W0_9FLAO</name>
<dbReference type="OrthoDB" id="5109343at2"/>
<dbReference type="InterPro" id="IPR016181">
    <property type="entry name" value="Acyl_CoA_acyltransferase"/>
</dbReference>
<dbReference type="Proteomes" id="UP000182510">
    <property type="component" value="Chromosome"/>
</dbReference>
<proteinExistence type="predicted"/>
<dbReference type="SUPFAM" id="SSF55729">
    <property type="entry name" value="Acyl-CoA N-acyltransferases (Nat)"/>
    <property type="match status" value="1"/>
</dbReference>
<dbReference type="Gene3D" id="3.40.630.30">
    <property type="match status" value="1"/>
</dbReference>
<protein>
    <submittedName>
        <fullName evidence="1">GNAT family N-acetyltransferase</fullName>
    </submittedName>
</protein>
<dbReference type="RefSeq" id="WP_072553187.1">
    <property type="nucleotide sequence ID" value="NZ_CP018153.1"/>
</dbReference>
<dbReference type="STRING" id="1913577.LPB144_08915"/>
<reference evidence="1 2" key="1">
    <citation type="submission" date="2016-11" db="EMBL/GenBank/DDBJ databases">
        <title>Gramella sp. LPB0144 isolated from marine environment.</title>
        <authorList>
            <person name="Kim E."/>
            <person name="Yi H."/>
        </authorList>
    </citation>
    <scope>NUCLEOTIDE SEQUENCE [LARGE SCALE GENOMIC DNA]</scope>
    <source>
        <strain evidence="1 2">LPB0144</strain>
    </source>
</reference>
<keyword evidence="1" id="KW-0808">Transferase</keyword>